<dbReference type="AlphaFoldDB" id="A0A1V4IZL8"/>
<dbReference type="InterPro" id="IPR038765">
    <property type="entry name" value="Papain-like_cys_pep_sf"/>
</dbReference>
<protein>
    <submittedName>
        <fullName evidence="4">Internalin-A</fullName>
    </submittedName>
</protein>
<dbReference type="RefSeq" id="WP_079438296.1">
    <property type="nucleotide sequence ID" value="NZ_MZGT01000007.1"/>
</dbReference>
<dbReference type="OrthoDB" id="9788327at2"/>
<dbReference type="Gene3D" id="3.10.620.30">
    <property type="match status" value="1"/>
</dbReference>
<comment type="caution">
    <text evidence="4">The sequence shown here is derived from an EMBL/GenBank/DDBJ whole genome shotgun (WGS) entry which is preliminary data.</text>
</comment>
<organism evidence="4 5">
    <name type="scientific">Clostridium chromiireducens</name>
    <dbReference type="NCBI Taxonomy" id="225345"/>
    <lineage>
        <taxon>Bacteria</taxon>
        <taxon>Bacillati</taxon>
        <taxon>Bacillota</taxon>
        <taxon>Clostridia</taxon>
        <taxon>Eubacteriales</taxon>
        <taxon>Clostridiaceae</taxon>
        <taxon>Clostridium</taxon>
    </lineage>
</organism>
<evidence type="ECO:0000256" key="2">
    <source>
        <dbReference type="SAM" id="SignalP"/>
    </source>
</evidence>
<comment type="subcellular location">
    <subcellularLocation>
        <location evidence="1">Cell envelope</location>
    </subcellularLocation>
</comment>
<proteinExistence type="predicted"/>
<feature type="chain" id="PRO_5012460518" evidence="2">
    <location>
        <begin position="26"/>
        <end position="379"/>
    </location>
</feature>
<dbReference type="STRING" id="225345.CLCHR_07000"/>
<feature type="signal peptide" evidence="2">
    <location>
        <begin position="1"/>
        <end position="25"/>
    </location>
</feature>
<dbReference type="SMART" id="SM00460">
    <property type="entry name" value="TGc"/>
    <property type="match status" value="1"/>
</dbReference>
<dbReference type="InterPro" id="IPR002931">
    <property type="entry name" value="Transglutaminase-like"/>
</dbReference>
<evidence type="ECO:0000313" key="5">
    <source>
        <dbReference type="Proteomes" id="UP000191056"/>
    </source>
</evidence>
<dbReference type="Pfam" id="PF09479">
    <property type="entry name" value="Flg_new"/>
    <property type="match status" value="1"/>
</dbReference>
<dbReference type="PANTHER" id="PTHR33490:SF6">
    <property type="entry name" value="SLL1049 PROTEIN"/>
    <property type="match status" value="1"/>
</dbReference>
<gene>
    <name evidence="4" type="primary">inlA</name>
    <name evidence="4" type="ORF">CLCHR_07000</name>
</gene>
<dbReference type="Gene3D" id="2.60.40.4270">
    <property type="entry name" value="Listeria-Bacteroides repeat domain"/>
    <property type="match status" value="1"/>
</dbReference>
<dbReference type="InterPro" id="IPR042229">
    <property type="entry name" value="Listeria/Bacterioides_rpt_sf"/>
</dbReference>
<feature type="domain" description="Transglutaminase-like" evidence="3">
    <location>
        <begin position="129"/>
        <end position="189"/>
    </location>
</feature>
<keyword evidence="5" id="KW-1185">Reference proteome</keyword>
<dbReference type="Pfam" id="PF01841">
    <property type="entry name" value="Transglut_core"/>
    <property type="match status" value="1"/>
</dbReference>
<dbReference type="EMBL" id="MZGT01000007">
    <property type="protein sequence ID" value="OPJ65508.1"/>
    <property type="molecule type" value="Genomic_DNA"/>
</dbReference>
<evidence type="ECO:0000259" key="3">
    <source>
        <dbReference type="SMART" id="SM00460"/>
    </source>
</evidence>
<evidence type="ECO:0000313" key="4">
    <source>
        <dbReference type="EMBL" id="OPJ65508.1"/>
    </source>
</evidence>
<dbReference type="InterPro" id="IPR013378">
    <property type="entry name" value="InlB-like_B-rpt"/>
</dbReference>
<accession>A0A1V4IZL8</accession>
<dbReference type="GO" id="GO:0030313">
    <property type="term" value="C:cell envelope"/>
    <property type="evidence" value="ECO:0007669"/>
    <property type="project" value="UniProtKB-SubCell"/>
</dbReference>
<sequence>MMMKKLLTVLVATTAITLSSTIAYAADTATNASLNGNTNVSVSANPYYANNLKAVANERTDAYALASYKGTPIPAYVTQANLITAGITNDYDKVKAIHDWVATNMYYDFSDRTTVVVDKAADTELFPGSGALKRGLCGNFAGVTTNLMRAAGFPAKQVTGGAKDVGDEEAHDWTEVYVDGRWVFMDTTWDCKNFFMYGKFSNKIKCTETYFDMPIDKWSRTHRLGINLADQDKAAWNGSVYFIDPKQGTVLQEVKNIPIDSLLTSNYGYKASDLYSDAKLTIPWSFATNKINVGNNRVFVKTSGFTVKFDSRGGSVVNSVTVTPEASGRGKVAEPTAPTKDGYTFLGWAVGNPYNSVLWKFDTNEISYDVTFYAKWKAN</sequence>
<dbReference type="Proteomes" id="UP000191056">
    <property type="component" value="Unassembled WGS sequence"/>
</dbReference>
<name>A0A1V4IZL8_9CLOT</name>
<dbReference type="PANTHER" id="PTHR33490">
    <property type="entry name" value="BLR5614 PROTEIN-RELATED"/>
    <property type="match status" value="1"/>
</dbReference>
<reference evidence="4 5" key="1">
    <citation type="submission" date="2017-03" db="EMBL/GenBank/DDBJ databases">
        <title>Genome sequence of Clostridium chromiireducens DSM 23318.</title>
        <authorList>
            <person name="Poehlein A."/>
            <person name="Daniel R."/>
        </authorList>
    </citation>
    <scope>NUCLEOTIDE SEQUENCE [LARGE SCALE GENOMIC DNA]</scope>
    <source>
        <strain evidence="4 5">DSM 23318</strain>
    </source>
</reference>
<dbReference type="SUPFAM" id="SSF54001">
    <property type="entry name" value="Cysteine proteinases"/>
    <property type="match status" value="1"/>
</dbReference>
<dbReference type="NCBIfam" id="TIGR02543">
    <property type="entry name" value="List_Bact_rpt"/>
    <property type="match status" value="1"/>
</dbReference>
<keyword evidence="2" id="KW-0732">Signal</keyword>
<evidence type="ECO:0000256" key="1">
    <source>
        <dbReference type="ARBA" id="ARBA00004196"/>
    </source>
</evidence>